<accession>A0A7W9SQC2</accession>
<feature type="transmembrane region" description="Helical" evidence="1">
    <location>
        <begin position="7"/>
        <end position="24"/>
    </location>
</feature>
<dbReference type="InterPro" id="IPR007165">
    <property type="entry name" value="Phage_holin_4_2"/>
</dbReference>
<comment type="caution">
    <text evidence="2">The sequence shown here is derived from an EMBL/GenBank/DDBJ whole genome shotgun (WGS) entry which is preliminary data.</text>
</comment>
<dbReference type="PANTHER" id="PTHR37309:SF1">
    <property type="entry name" value="SLR0284 PROTEIN"/>
    <property type="match status" value="1"/>
</dbReference>
<dbReference type="EMBL" id="JACHGW010000002">
    <property type="protein sequence ID" value="MBB6050259.1"/>
    <property type="molecule type" value="Genomic_DNA"/>
</dbReference>
<dbReference type="Proteomes" id="UP000520814">
    <property type="component" value="Unassembled WGS sequence"/>
</dbReference>
<proteinExistence type="predicted"/>
<dbReference type="AlphaFoldDB" id="A0A7W9SQC2"/>
<keyword evidence="3" id="KW-1185">Reference proteome</keyword>
<evidence type="ECO:0000313" key="3">
    <source>
        <dbReference type="Proteomes" id="UP000520814"/>
    </source>
</evidence>
<evidence type="ECO:0000313" key="2">
    <source>
        <dbReference type="EMBL" id="MBB6050259.1"/>
    </source>
</evidence>
<dbReference type="RefSeq" id="WP_184194875.1">
    <property type="nucleotide sequence ID" value="NZ_JACHGW010000002.1"/>
</dbReference>
<evidence type="ECO:0000256" key="1">
    <source>
        <dbReference type="SAM" id="Phobius"/>
    </source>
</evidence>
<feature type="transmembrane region" description="Helical" evidence="1">
    <location>
        <begin position="44"/>
        <end position="68"/>
    </location>
</feature>
<dbReference type="PANTHER" id="PTHR37309">
    <property type="entry name" value="SLR0284 PROTEIN"/>
    <property type="match status" value="1"/>
</dbReference>
<organism evidence="2 3">
    <name type="scientific">Armatimonas rosea</name>
    <dbReference type="NCBI Taxonomy" id="685828"/>
    <lineage>
        <taxon>Bacteria</taxon>
        <taxon>Bacillati</taxon>
        <taxon>Armatimonadota</taxon>
        <taxon>Armatimonadia</taxon>
        <taxon>Armatimonadales</taxon>
        <taxon>Armatimonadaceae</taxon>
        <taxon>Armatimonas</taxon>
    </lineage>
</organism>
<sequence length="128" mass="13667">MTWIIRWIVGAVALYLTVFSWSYVQPMAPFLGGKRGLALDGPIGAFFSIAVVTLVNAFVGPILRLLAAPLNCLTMGLMRFVVNALLFWIAGSLGLGLSVQGFLPALYGSVALSILSGLLDLLIPKDKD</sequence>
<feature type="transmembrane region" description="Helical" evidence="1">
    <location>
        <begin position="80"/>
        <end position="99"/>
    </location>
</feature>
<dbReference type="Pfam" id="PF04020">
    <property type="entry name" value="Phage_holin_4_2"/>
    <property type="match status" value="1"/>
</dbReference>
<keyword evidence="1" id="KW-0472">Membrane</keyword>
<reference evidence="2 3" key="1">
    <citation type="submission" date="2020-08" db="EMBL/GenBank/DDBJ databases">
        <title>Genomic Encyclopedia of Type Strains, Phase IV (KMG-IV): sequencing the most valuable type-strain genomes for metagenomic binning, comparative biology and taxonomic classification.</title>
        <authorList>
            <person name="Goeker M."/>
        </authorList>
    </citation>
    <scope>NUCLEOTIDE SEQUENCE [LARGE SCALE GENOMIC DNA]</scope>
    <source>
        <strain evidence="2 3">DSM 23562</strain>
    </source>
</reference>
<name>A0A7W9SQC2_ARMRO</name>
<keyword evidence="1" id="KW-0812">Transmembrane</keyword>
<gene>
    <name evidence="2" type="ORF">HNQ39_002050</name>
</gene>
<keyword evidence="1" id="KW-1133">Transmembrane helix</keyword>
<protein>
    <submittedName>
        <fullName evidence="2">Putative membrane protein</fullName>
    </submittedName>
</protein>